<dbReference type="GO" id="GO:0005085">
    <property type="term" value="F:guanyl-nucleotide exchange factor activity"/>
    <property type="evidence" value="ECO:0007669"/>
    <property type="project" value="UniProtKB-KW"/>
</dbReference>
<keyword evidence="9" id="KW-1185">Reference proteome</keyword>
<evidence type="ECO:0000313" key="9">
    <source>
        <dbReference type="Proteomes" id="UP000014760"/>
    </source>
</evidence>
<keyword evidence="4" id="KW-0344">Guanine-nucleotide releasing factor</keyword>
<dbReference type="GO" id="GO:0005938">
    <property type="term" value="C:cell cortex"/>
    <property type="evidence" value="ECO:0007669"/>
    <property type="project" value="UniProtKB-SubCell"/>
</dbReference>
<feature type="compositionally biased region" description="Polar residues" evidence="6">
    <location>
        <begin position="539"/>
        <end position="549"/>
    </location>
</feature>
<accession>R7TAU9</accession>
<dbReference type="AlphaFoldDB" id="R7TAU9"/>
<evidence type="ECO:0000313" key="7">
    <source>
        <dbReference type="EMBL" id="ELT90642.1"/>
    </source>
</evidence>
<dbReference type="SUPFAM" id="SSF48371">
    <property type="entry name" value="ARM repeat"/>
    <property type="match status" value="1"/>
</dbReference>
<dbReference type="InterPro" id="IPR008376">
    <property type="entry name" value="Chaperone_Ric-8_A/B"/>
</dbReference>
<evidence type="ECO:0000256" key="3">
    <source>
        <dbReference type="ARBA" id="ARBA00022490"/>
    </source>
</evidence>
<keyword evidence="3" id="KW-0963">Cytoplasm</keyword>
<dbReference type="HOGENOM" id="CLU_018602_1_0_1"/>
<reference evidence="9" key="1">
    <citation type="submission" date="2012-12" db="EMBL/GenBank/DDBJ databases">
        <authorList>
            <person name="Hellsten U."/>
            <person name="Grimwood J."/>
            <person name="Chapman J.A."/>
            <person name="Shapiro H."/>
            <person name="Aerts A."/>
            <person name="Otillar R.P."/>
            <person name="Terry A.Y."/>
            <person name="Boore J.L."/>
            <person name="Simakov O."/>
            <person name="Marletaz F."/>
            <person name="Cho S.-J."/>
            <person name="Edsinger-Gonzales E."/>
            <person name="Havlak P."/>
            <person name="Kuo D.-H."/>
            <person name="Larsson T."/>
            <person name="Lv J."/>
            <person name="Arendt D."/>
            <person name="Savage R."/>
            <person name="Osoegawa K."/>
            <person name="de Jong P."/>
            <person name="Lindberg D.R."/>
            <person name="Seaver E.C."/>
            <person name="Weisblat D.A."/>
            <person name="Putnam N.H."/>
            <person name="Grigoriev I.V."/>
            <person name="Rokhsar D.S."/>
        </authorList>
    </citation>
    <scope>NUCLEOTIDE SEQUENCE</scope>
    <source>
        <strain evidence="9">I ESC-2004</strain>
    </source>
</reference>
<dbReference type="STRING" id="283909.R7TAU9"/>
<dbReference type="InterPro" id="IPR011989">
    <property type="entry name" value="ARM-like"/>
</dbReference>
<feature type="region of interest" description="Disordered" evidence="6">
    <location>
        <begin position="441"/>
        <end position="479"/>
    </location>
</feature>
<evidence type="ECO:0000256" key="4">
    <source>
        <dbReference type="ARBA" id="ARBA00022658"/>
    </source>
</evidence>
<dbReference type="EnsemblMetazoa" id="CapteT170158">
    <property type="protein sequence ID" value="CapteP170158"/>
    <property type="gene ID" value="CapteG170158"/>
</dbReference>
<dbReference type="Pfam" id="PF10165">
    <property type="entry name" value="Ric8"/>
    <property type="match status" value="1"/>
</dbReference>
<name>R7TAU9_CAPTE</name>
<dbReference type="Proteomes" id="UP000014760">
    <property type="component" value="Unassembled WGS sequence"/>
</dbReference>
<dbReference type="EMBL" id="KB310836">
    <property type="protein sequence ID" value="ELT90642.1"/>
    <property type="molecule type" value="Genomic_DNA"/>
</dbReference>
<evidence type="ECO:0000256" key="2">
    <source>
        <dbReference type="ARBA" id="ARBA00009049"/>
    </source>
</evidence>
<dbReference type="InterPro" id="IPR019318">
    <property type="entry name" value="Gua_nucleotide_exch_fac_Ric8"/>
</dbReference>
<dbReference type="Gene3D" id="1.25.10.10">
    <property type="entry name" value="Leucine-rich Repeat Variant"/>
    <property type="match status" value="1"/>
</dbReference>
<evidence type="ECO:0000256" key="1">
    <source>
        <dbReference type="ARBA" id="ARBA00004544"/>
    </source>
</evidence>
<sequence length="549" mass="61441">MDADSLVQITKGSEDDANRTLASFNSEHAKSFAFPDMIRENKQKLMDGLLFRLNGQSSSHTLVTCLETLRIISREKDGLDVVATDVVMKTLVRLAGLECSNGEPNCNATQDAATQVIVEAQKCLCNIIFNSSAAQKICSTNGCIEGIVQRLKTYKDPQVIQDVKFFDMRMLFLITALCSETRPRIQHELHGFTYLIEILDLSLQNAEETGKALPDADVDLCCEVLKILFNITLQLDKNNLDEEEEAHFMRLVSILHDLLVCKTAQKDKKHELISHTVNLLTNMPRESYEELLTPLTESPGGAEAESKDIEYDGKNMEAVLVLLDFLHRRLDPKQGLKEGLCPILHCMCEICRSNRSIRKFCRLKVLPYLRDEVKRLPEEGLSIRNKLCKLFTNPVVEVKHLSAHFLFILCKENAQRMVKYTGFGNAAGLLAERGLMLGGRSAEYSSSSEDSDTEEYSDLQGNVNPVTGRWELPKANPMDGMTEEQKEREAMELMDKLHKLQQGGIIQPMKIGADGKPQPISHVLDLVQGEEGHDPEQGQGDSSTGNTED</sequence>
<comment type="subcellular location">
    <subcellularLocation>
        <location evidence="1">Cytoplasm</location>
        <location evidence="1">Cell cortex</location>
    </subcellularLocation>
</comment>
<dbReference type="PRINTS" id="PR01802">
    <property type="entry name" value="SYNEMBRYN"/>
</dbReference>
<feature type="region of interest" description="Disordered" evidence="6">
    <location>
        <begin position="509"/>
        <end position="549"/>
    </location>
</feature>
<dbReference type="GO" id="GO:0001965">
    <property type="term" value="F:G-protein alpha-subunit binding"/>
    <property type="evidence" value="ECO:0007669"/>
    <property type="project" value="TreeGrafter"/>
</dbReference>
<dbReference type="GO" id="GO:0007186">
    <property type="term" value="P:G protein-coupled receptor signaling pathway"/>
    <property type="evidence" value="ECO:0007669"/>
    <property type="project" value="TreeGrafter"/>
</dbReference>
<dbReference type="PANTHER" id="PTHR12425:SF5">
    <property type="entry name" value="SYNEMBRYN"/>
    <property type="match status" value="1"/>
</dbReference>
<dbReference type="FunCoup" id="R7TAU9">
    <property type="interactions" value="1559"/>
</dbReference>
<comment type="similarity">
    <text evidence="2">Belongs to the synembryn family.</text>
</comment>
<keyword evidence="5" id="KW-0143">Chaperone</keyword>
<gene>
    <name evidence="7" type="ORF">CAPTEDRAFT_170158</name>
</gene>
<dbReference type="InterPro" id="IPR016024">
    <property type="entry name" value="ARM-type_fold"/>
</dbReference>
<dbReference type="PANTHER" id="PTHR12425">
    <property type="entry name" value="SYNEMBRYN"/>
    <property type="match status" value="1"/>
</dbReference>
<protein>
    <recommendedName>
        <fullName evidence="10">Synembryn-A</fullName>
    </recommendedName>
</protein>
<organism evidence="7">
    <name type="scientific">Capitella teleta</name>
    <name type="common">Polychaete worm</name>
    <dbReference type="NCBI Taxonomy" id="283909"/>
    <lineage>
        <taxon>Eukaryota</taxon>
        <taxon>Metazoa</taxon>
        <taxon>Spiralia</taxon>
        <taxon>Lophotrochozoa</taxon>
        <taxon>Annelida</taxon>
        <taxon>Polychaeta</taxon>
        <taxon>Sedentaria</taxon>
        <taxon>Scolecida</taxon>
        <taxon>Capitellidae</taxon>
        <taxon>Capitella</taxon>
    </lineage>
</organism>
<evidence type="ECO:0000256" key="6">
    <source>
        <dbReference type="SAM" id="MobiDB-lite"/>
    </source>
</evidence>
<reference evidence="8" key="3">
    <citation type="submission" date="2015-06" db="UniProtKB">
        <authorList>
            <consortium name="EnsemblMetazoa"/>
        </authorList>
    </citation>
    <scope>IDENTIFICATION</scope>
</reference>
<evidence type="ECO:0008006" key="10">
    <source>
        <dbReference type="Google" id="ProtNLM"/>
    </source>
</evidence>
<dbReference type="EMBL" id="AMQN01003072">
    <property type="status" value="NOT_ANNOTATED_CDS"/>
    <property type="molecule type" value="Genomic_DNA"/>
</dbReference>
<dbReference type="OMA" id="NADPIFT"/>
<dbReference type="OrthoDB" id="5585685at2759"/>
<evidence type="ECO:0000256" key="5">
    <source>
        <dbReference type="ARBA" id="ARBA00023186"/>
    </source>
</evidence>
<reference evidence="7 9" key="2">
    <citation type="journal article" date="2013" name="Nature">
        <title>Insights into bilaterian evolution from three spiralian genomes.</title>
        <authorList>
            <person name="Simakov O."/>
            <person name="Marletaz F."/>
            <person name="Cho S.J."/>
            <person name="Edsinger-Gonzales E."/>
            <person name="Havlak P."/>
            <person name="Hellsten U."/>
            <person name="Kuo D.H."/>
            <person name="Larsson T."/>
            <person name="Lv J."/>
            <person name="Arendt D."/>
            <person name="Savage R."/>
            <person name="Osoegawa K."/>
            <person name="de Jong P."/>
            <person name="Grimwood J."/>
            <person name="Chapman J.A."/>
            <person name="Shapiro H."/>
            <person name="Aerts A."/>
            <person name="Otillar R.P."/>
            <person name="Terry A.Y."/>
            <person name="Boore J.L."/>
            <person name="Grigoriev I.V."/>
            <person name="Lindberg D.R."/>
            <person name="Seaver E.C."/>
            <person name="Weisblat D.A."/>
            <person name="Putnam N.H."/>
            <person name="Rokhsar D.S."/>
        </authorList>
    </citation>
    <scope>NUCLEOTIDE SEQUENCE</scope>
    <source>
        <strain evidence="7 9">I ESC-2004</strain>
    </source>
</reference>
<evidence type="ECO:0000313" key="8">
    <source>
        <dbReference type="EnsemblMetazoa" id="CapteP170158"/>
    </source>
</evidence>
<proteinExistence type="inferred from homology"/>